<evidence type="ECO:0000259" key="2">
    <source>
        <dbReference type="Pfam" id="PF12697"/>
    </source>
</evidence>
<reference evidence="3 4" key="1">
    <citation type="submission" date="2020-08" db="EMBL/GenBank/DDBJ databases">
        <title>Genomic Encyclopedia of Type Strains, Phase III (KMG-III): the genomes of soil and plant-associated and newly described type strains.</title>
        <authorList>
            <person name="Whitman W."/>
        </authorList>
    </citation>
    <scope>NUCLEOTIDE SEQUENCE [LARGE SCALE GENOMIC DNA]</scope>
    <source>
        <strain evidence="3 4">CECT 5862</strain>
    </source>
</reference>
<gene>
    <name evidence="3" type="ORF">FHS18_002885</name>
</gene>
<sequence length="311" mass="34510">MLTIVGWAALLVIFVLIAGSLYFYQKAIARASKDFLKEDPELETSSEEAAASDANGRWWRSQSFQKWEIVSDDGLRLRGFYLPAARATNKTAIIAHGYSGNATLMGGWAKLYAEELGYNILLPDARGHGASEGRYIGFGWHERKDFVRWIKQVIEVCGDDVQIVLHGISMGGATVMMTSGERLPANVKAIVEDCGYTSVKEELSHQLRRMYRLPAFPILSLTSLVTKLRAGYYFGEASALAQVKKTRTPMLFIHGDADAFVPTEMVYRLYESCPTDKQLYVVAGAAHGNARLADQEGYARQISGFIGKYVI</sequence>
<dbReference type="Gene3D" id="3.40.50.1820">
    <property type="entry name" value="alpha/beta hydrolase"/>
    <property type="match status" value="1"/>
</dbReference>
<evidence type="ECO:0000313" key="3">
    <source>
        <dbReference type="EMBL" id="MBB3110818.1"/>
    </source>
</evidence>
<keyword evidence="1" id="KW-1133">Transmembrane helix</keyword>
<comment type="caution">
    <text evidence="3">The sequence shown here is derived from an EMBL/GenBank/DDBJ whole genome shotgun (WGS) entry which is preliminary data.</text>
</comment>
<dbReference type="PANTHER" id="PTHR43358">
    <property type="entry name" value="ALPHA/BETA-HYDROLASE"/>
    <property type="match status" value="1"/>
</dbReference>
<dbReference type="RefSeq" id="WP_183600700.1">
    <property type="nucleotide sequence ID" value="NZ_JACHXK010000005.1"/>
</dbReference>
<keyword evidence="1" id="KW-0812">Transmembrane</keyword>
<dbReference type="InterPro" id="IPR052920">
    <property type="entry name" value="DNA-binding_regulatory"/>
</dbReference>
<dbReference type="Pfam" id="PF12697">
    <property type="entry name" value="Abhydrolase_6"/>
    <property type="match status" value="1"/>
</dbReference>
<dbReference type="Proteomes" id="UP000570361">
    <property type="component" value="Unassembled WGS sequence"/>
</dbReference>
<evidence type="ECO:0000256" key="1">
    <source>
        <dbReference type="SAM" id="Phobius"/>
    </source>
</evidence>
<dbReference type="PANTHER" id="PTHR43358:SF4">
    <property type="entry name" value="ALPHA_BETA HYDROLASE FOLD-1 DOMAIN-CONTAINING PROTEIN"/>
    <property type="match status" value="1"/>
</dbReference>
<dbReference type="AlphaFoldDB" id="A0A7W5FN51"/>
<protein>
    <recommendedName>
        <fullName evidence="2">AB hydrolase-1 domain-containing protein</fullName>
    </recommendedName>
</protein>
<accession>A0A7W5FN51</accession>
<organism evidence="3 4">
    <name type="scientific">Paenibacillus phyllosphaerae</name>
    <dbReference type="NCBI Taxonomy" id="274593"/>
    <lineage>
        <taxon>Bacteria</taxon>
        <taxon>Bacillati</taxon>
        <taxon>Bacillota</taxon>
        <taxon>Bacilli</taxon>
        <taxon>Bacillales</taxon>
        <taxon>Paenibacillaceae</taxon>
        <taxon>Paenibacillus</taxon>
    </lineage>
</organism>
<name>A0A7W5FN51_9BACL</name>
<keyword evidence="4" id="KW-1185">Reference proteome</keyword>
<dbReference type="InterPro" id="IPR029058">
    <property type="entry name" value="AB_hydrolase_fold"/>
</dbReference>
<keyword evidence="1" id="KW-0472">Membrane</keyword>
<dbReference type="InterPro" id="IPR000073">
    <property type="entry name" value="AB_hydrolase_1"/>
</dbReference>
<feature type="domain" description="AB hydrolase-1" evidence="2">
    <location>
        <begin position="93"/>
        <end position="259"/>
    </location>
</feature>
<proteinExistence type="predicted"/>
<feature type="transmembrane region" description="Helical" evidence="1">
    <location>
        <begin position="6"/>
        <end position="24"/>
    </location>
</feature>
<dbReference type="SUPFAM" id="SSF53474">
    <property type="entry name" value="alpha/beta-Hydrolases"/>
    <property type="match status" value="1"/>
</dbReference>
<evidence type="ECO:0000313" key="4">
    <source>
        <dbReference type="Proteomes" id="UP000570361"/>
    </source>
</evidence>
<dbReference type="EMBL" id="JACHXK010000005">
    <property type="protein sequence ID" value="MBB3110818.1"/>
    <property type="molecule type" value="Genomic_DNA"/>
</dbReference>